<evidence type="ECO:0000256" key="4">
    <source>
        <dbReference type="ARBA" id="ARBA00022692"/>
    </source>
</evidence>
<organism evidence="9 10">
    <name type="scientific">Actinokineospora bangkokensis</name>
    <dbReference type="NCBI Taxonomy" id="1193682"/>
    <lineage>
        <taxon>Bacteria</taxon>
        <taxon>Bacillati</taxon>
        <taxon>Actinomycetota</taxon>
        <taxon>Actinomycetes</taxon>
        <taxon>Pseudonocardiales</taxon>
        <taxon>Pseudonocardiaceae</taxon>
        <taxon>Actinokineospora</taxon>
    </lineage>
</organism>
<accession>A0A1Q9LJG6</accession>
<dbReference type="InterPro" id="IPR017475">
    <property type="entry name" value="EPS_sugar_tfrase"/>
</dbReference>
<evidence type="ECO:0000256" key="6">
    <source>
        <dbReference type="ARBA" id="ARBA00023136"/>
    </source>
</evidence>
<feature type="domain" description="Bacterial sugar transferase" evidence="8">
    <location>
        <begin position="263"/>
        <end position="450"/>
    </location>
</feature>
<dbReference type="STRING" id="1193682.BJP25_22510"/>
<protein>
    <recommendedName>
        <fullName evidence="8">Bacterial sugar transferase domain-containing protein</fullName>
    </recommendedName>
</protein>
<dbReference type="EMBL" id="MKQR01000017">
    <property type="protein sequence ID" value="OLR92119.1"/>
    <property type="molecule type" value="Genomic_DNA"/>
</dbReference>
<dbReference type="PANTHER" id="PTHR30576">
    <property type="entry name" value="COLANIC BIOSYNTHESIS UDP-GLUCOSE LIPID CARRIER TRANSFERASE"/>
    <property type="match status" value="1"/>
</dbReference>
<evidence type="ECO:0000256" key="1">
    <source>
        <dbReference type="ARBA" id="ARBA00004141"/>
    </source>
</evidence>
<feature type="transmembrane region" description="Helical" evidence="7">
    <location>
        <begin position="12"/>
        <end position="33"/>
    </location>
</feature>
<feature type="transmembrane region" description="Helical" evidence="7">
    <location>
        <begin position="77"/>
        <end position="94"/>
    </location>
</feature>
<comment type="caution">
    <text evidence="9">The sequence shown here is derived from an EMBL/GenBank/DDBJ whole genome shotgun (WGS) entry which is preliminary data.</text>
</comment>
<dbReference type="InterPro" id="IPR003362">
    <property type="entry name" value="Bact_transf"/>
</dbReference>
<evidence type="ECO:0000256" key="5">
    <source>
        <dbReference type="ARBA" id="ARBA00022989"/>
    </source>
</evidence>
<keyword evidence="5 7" id="KW-1133">Transmembrane helix</keyword>
<sequence length="456" mass="50083">MEVGVWWTRFRAVLAFSDAVVVLGAAACVPLLGGARDPWPVLLAAAAAWWVALGVGGSRDQRYLGVGQEEYKRLVSVTVHLIGVVALVALLLRTDAPRPYLTTAAPVGAAALLLTRWGWRQWLHARRRHDPTWSHRVLLVGNGATVDHLSRQLASRAHLGYHVVCTWEVTSAHEVDIAETARALVRLARRNEADVIAVTTSDALSSELLRRLGWLLEGTGLQLVVVPGLLAVAGPRVHTRPIAGLHLLCIEEPTFTGATRVAKRVFDVAAAGAALVALSPALLAIALAVRTTSPGPVFYSQTRIGKHGRPFRMVKFRTMSTDADHRRAELLTANELDGPMFKMRDDPRVTPVGRWLRRYSLDELPQLFNVLLGRMSLVGPRPPLPDEVRRYAKDTRRRLLVTPGLTGLWQISGRSNLSWSDGVALDLQYVENWSFTTDLVILWKTARVVVAGTGAY</sequence>
<keyword evidence="6 7" id="KW-0472">Membrane</keyword>
<dbReference type="GO" id="GO:0016780">
    <property type="term" value="F:phosphotransferase activity, for other substituted phosphate groups"/>
    <property type="evidence" value="ECO:0007669"/>
    <property type="project" value="TreeGrafter"/>
</dbReference>
<name>A0A1Q9LJG6_9PSEU</name>
<keyword evidence="3" id="KW-0808">Transferase</keyword>
<evidence type="ECO:0000313" key="10">
    <source>
        <dbReference type="Proteomes" id="UP000186040"/>
    </source>
</evidence>
<dbReference type="GO" id="GO:0016020">
    <property type="term" value="C:membrane"/>
    <property type="evidence" value="ECO:0007669"/>
    <property type="project" value="UniProtKB-SubCell"/>
</dbReference>
<feature type="transmembrane region" description="Helical" evidence="7">
    <location>
        <begin position="268"/>
        <end position="289"/>
    </location>
</feature>
<evidence type="ECO:0000256" key="2">
    <source>
        <dbReference type="ARBA" id="ARBA00006464"/>
    </source>
</evidence>
<dbReference type="NCBIfam" id="TIGR03025">
    <property type="entry name" value="EPS_sugtrans"/>
    <property type="match status" value="1"/>
</dbReference>
<keyword evidence="4 7" id="KW-0812">Transmembrane</keyword>
<dbReference type="Proteomes" id="UP000186040">
    <property type="component" value="Unassembled WGS sequence"/>
</dbReference>
<evidence type="ECO:0000256" key="7">
    <source>
        <dbReference type="SAM" id="Phobius"/>
    </source>
</evidence>
<evidence type="ECO:0000259" key="8">
    <source>
        <dbReference type="Pfam" id="PF02397"/>
    </source>
</evidence>
<dbReference type="AlphaFoldDB" id="A0A1Q9LJG6"/>
<reference evidence="9 10" key="1">
    <citation type="submission" date="2016-10" db="EMBL/GenBank/DDBJ databases">
        <title>The Draft Genome Sequence of Actinokineospora bangkokensis 44EHWT reveals the biosynthetic pathway of antifungal compounds Thailandins with unusual extender unit butylmalonyl-CoA.</title>
        <authorList>
            <person name="Greule A."/>
            <person name="Intra B."/>
            <person name="Flemming S."/>
            <person name="Rommel M.G."/>
            <person name="Panbangred W."/>
            <person name="Bechthold A."/>
        </authorList>
    </citation>
    <scope>NUCLEOTIDE SEQUENCE [LARGE SCALE GENOMIC DNA]</scope>
    <source>
        <strain evidence="9 10">44EHW</strain>
    </source>
</reference>
<gene>
    <name evidence="9" type="ORF">BJP25_22510</name>
</gene>
<feature type="transmembrane region" description="Helical" evidence="7">
    <location>
        <begin position="100"/>
        <end position="119"/>
    </location>
</feature>
<comment type="similarity">
    <text evidence="2">Belongs to the bacterial sugar transferase family.</text>
</comment>
<comment type="subcellular location">
    <subcellularLocation>
        <location evidence="1">Membrane</location>
        <topology evidence="1">Multi-pass membrane protein</topology>
    </subcellularLocation>
</comment>
<proteinExistence type="inferred from homology"/>
<dbReference type="Pfam" id="PF02397">
    <property type="entry name" value="Bac_transf"/>
    <property type="match status" value="1"/>
</dbReference>
<keyword evidence="10" id="KW-1185">Reference proteome</keyword>
<evidence type="ECO:0000313" key="9">
    <source>
        <dbReference type="EMBL" id="OLR92119.1"/>
    </source>
</evidence>
<feature type="transmembrane region" description="Helical" evidence="7">
    <location>
        <begin position="39"/>
        <end position="56"/>
    </location>
</feature>
<evidence type="ECO:0000256" key="3">
    <source>
        <dbReference type="ARBA" id="ARBA00022679"/>
    </source>
</evidence>
<dbReference type="PANTHER" id="PTHR30576:SF10">
    <property type="entry name" value="SLL5057 PROTEIN"/>
    <property type="match status" value="1"/>
</dbReference>